<dbReference type="GO" id="GO:0003677">
    <property type="term" value="F:DNA binding"/>
    <property type="evidence" value="ECO:0007669"/>
    <property type="project" value="InterPro"/>
</dbReference>
<dbReference type="Pfam" id="PF01555">
    <property type="entry name" value="N6_N4_Mtase"/>
    <property type="match status" value="1"/>
</dbReference>
<dbReference type="Proteomes" id="UP000002402">
    <property type="component" value="Chromosome"/>
</dbReference>
<dbReference type="eggNOG" id="COG0863">
    <property type="taxonomic scope" value="Bacteria"/>
</dbReference>
<keyword evidence="6" id="KW-1185">Reference proteome</keyword>
<evidence type="ECO:0000259" key="4">
    <source>
        <dbReference type="Pfam" id="PF01555"/>
    </source>
</evidence>
<gene>
    <name evidence="5" type="ordered locus">MXAN_0157</name>
</gene>
<feature type="region of interest" description="Disordered" evidence="3">
    <location>
        <begin position="1"/>
        <end position="24"/>
    </location>
</feature>
<dbReference type="AlphaFoldDB" id="Q1DFY3"/>
<evidence type="ECO:0000313" key="6">
    <source>
        <dbReference type="Proteomes" id="UP000002402"/>
    </source>
</evidence>
<dbReference type="OrthoDB" id="5510182at2"/>
<dbReference type="InterPro" id="IPR029063">
    <property type="entry name" value="SAM-dependent_MTases_sf"/>
</dbReference>
<proteinExistence type="predicted"/>
<organism evidence="5 6">
    <name type="scientific">Myxococcus xanthus (strain DK1622)</name>
    <dbReference type="NCBI Taxonomy" id="246197"/>
    <lineage>
        <taxon>Bacteria</taxon>
        <taxon>Pseudomonadati</taxon>
        <taxon>Myxococcota</taxon>
        <taxon>Myxococcia</taxon>
        <taxon>Myxococcales</taxon>
        <taxon>Cystobacterineae</taxon>
        <taxon>Myxococcaceae</taxon>
        <taxon>Myxococcus</taxon>
    </lineage>
</organism>
<evidence type="ECO:0000313" key="5">
    <source>
        <dbReference type="EMBL" id="ABF86524.1"/>
    </source>
</evidence>
<sequence length="266" mass="28677">MGVLTSPTRSARGSGRLQHHMVDEQAGATGAAKRTVYCEDALVWLEARPVLEGSSAIASLPDWSEFPSLSLAEWKAWFIRAAALILARVPPEGVAIFYQTDVKDEGTWVDKGYLVARAAEEVGVDLLWHKVVCRRPPGTVTFGRPAYSHMLCFSRGVRVDMAKSTPDVLPEAGEVTWTRGMGVEACLIACRFILEHTRTRTVVDPFCGHGTVLAVANALGLDAVGVELSRKRARKARNLRAELMDGTLVLSGAHGTGAPVGDDDAL</sequence>
<feature type="compositionally biased region" description="Polar residues" evidence="3">
    <location>
        <begin position="1"/>
        <end position="11"/>
    </location>
</feature>
<feature type="domain" description="DNA methylase N-4/N-6" evidence="4">
    <location>
        <begin position="200"/>
        <end position="236"/>
    </location>
</feature>
<dbReference type="GO" id="GO:0032259">
    <property type="term" value="P:methylation"/>
    <property type="evidence" value="ECO:0007669"/>
    <property type="project" value="UniProtKB-KW"/>
</dbReference>
<keyword evidence="2" id="KW-0808">Transferase</keyword>
<protein>
    <recommendedName>
        <fullName evidence="4">DNA methylase N-4/N-6 domain-containing protein</fullName>
    </recommendedName>
</protein>
<evidence type="ECO:0000256" key="2">
    <source>
        <dbReference type="ARBA" id="ARBA00022679"/>
    </source>
</evidence>
<accession>Q1DFY3</accession>
<keyword evidence="1" id="KW-0489">Methyltransferase</keyword>
<evidence type="ECO:0000256" key="1">
    <source>
        <dbReference type="ARBA" id="ARBA00022603"/>
    </source>
</evidence>
<dbReference type="KEGG" id="mxa:MXAN_0157"/>
<dbReference type="EnsemblBacteria" id="ABF86524">
    <property type="protein sequence ID" value="ABF86524"/>
    <property type="gene ID" value="MXAN_0157"/>
</dbReference>
<reference evidence="5 6" key="1">
    <citation type="journal article" date="2006" name="Proc. Natl. Acad. Sci. U.S.A.">
        <title>Evolution of sensory complexity recorded in a myxobacterial genome.</title>
        <authorList>
            <person name="Goldman B.S."/>
            <person name="Nierman W.C."/>
            <person name="Kaiser D."/>
            <person name="Slater S.C."/>
            <person name="Durkin A.S."/>
            <person name="Eisen J.A."/>
            <person name="Ronning C.M."/>
            <person name="Barbazuk W.B."/>
            <person name="Blanchard M."/>
            <person name="Field C."/>
            <person name="Halling C."/>
            <person name="Hinkle G."/>
            <person name="Iartchuk O."/>
            <person name="Kim H.S."/>
            <person name="Mackenzie C."/>
            <person name="Madupu R."/>
            <person name="Miller N."/>
            <person name="Shvartsbeyn A."/>
            <person name="Sullivan S.A."/>
            <person name="Vaudin M."/>
            <person name="Wiegand R."/>
            <person name="Kaplan H.B."/>
        </authorList>
    </citation>
    <scope>NUCLEOTIDE SEQUENCE [LARGE SCALE GENOMIC DNA]</scope>
    <source>
        <strain evidence="6">DK1622</strain>
    </source>
</reference>
<dbReference type="Gene3D" id="3.40.50.150">
    <property type="entry name" value="Vaccinia Virus protein VP39"/>
    <property type="match status" value="1"/>
</dbReference>
<dbReference type="SUPFAM" id="SSF53335">
    <property type="entry name" value="S-adenosyl-L-methionine-dependent methyltransferases"/>
    <property type="match status" value="1"/>
</dbReference>
<dbReference type="InterPro" id="IPR002941">
    <property type="entry name" value="DNA_methylase_N4/N6"/>
</dbReference>
<dbReference type="EMBL" id="CP000113">
    <property type="protein sequence ID" value="ABF86524.1"/>
    <property type="molecule type" value="Genomic_DNA"/>
</dbReference>
<evidence type="ECO:0000256" key="3">
    <source>
        <dbReference type="SAM" id="MobiDB-lite"/>
    </source>
</evidence>
<dbReference type="STRING" id="246197.MXAN_0157"/>
<dbReference type="GO" id="GO:0008170">
    <property type="term" value="F:N-methyltransferase activity"/>
    <property type="evidence" value="ECO:0007669"/>
    <property type="project" value="InterPro"/>
</dbReference>
<name>Q1DFY3_MYXXD</name>
<dbReference type="HOGENOM" id="CLU_075955_0_0_7"/>